<name>A0A074YT27_AURSE</name>
<dbReference type="InterPro" id="IPR039131">
    <property type="entry name" value="NDUFAF1"/>
</dbReference>
<keyword evidence="4" id="KW-1185">Reference proteome</keyword>
<dbReference type="GeneID" id="25362936"/>
<dbReference type="SUPFAM" id="SSF49785">
    <property type="entry name" value="Galactose-binding domain-like"/>
    <property type="match status" value="1"/>
</dbReference>
<dbReference type="GO" id="GO:0051082">
    <property type="term" value="F:unfolded protein binding"/>
    <property type="evidence" value="ECO:0007669"/>
    <property type="project" value="TreeGrafter"/>
</dbReference>
<evidence type="ECO:0000256" key="1">
    <source>
        <dbReference type="ARBA" id="ARBA00007884"/>
    </source>
</evidence>
<reference evidence="3 4" key="1">
    <citation type="journal article" date="2014" name="BMC Genomics">
        <title>Genome sequencing of four Aureobasidium pullulans varieties: biotechnological potential, stress tolerance, and description of new species.</title>
        <authorList>
            <person name="Gostin Ar C."/>
            <person name="Ohm R.A."/>
            <person name="Kogej T."/>
            <person name="Sonjak S."/>
            <person name="Turk M."/>
            <person name="Zajc J."/>
            <person name="Zalar P."/>
            <person name="Grube M."/>
            <person name="Sun H."/>
            <person name="Han J."/>
            <person name="Sharma A."/>
            <person name="Chiniquy J."/>
            <person name="Ngan C.Y."/>
            <person name="Lipzen A."/>
            <person name="Barry K."/>
            <person name="Grigoriev I.V."/>
            <person name="Gunde-Cimerman N."/>
        </authorList>
    </citation>
    <scope>NUCLEOTIDE SEQUENCE [LARGE SCALE GENOMIC DNA]</scope>
    <source>
        <strain evidence="3 4">EXF-2481</strain>
    </source>
</reference>
<dbReference type="HOGENOM" id="CLU_059028_3_0_1"/>
<dbReference type="EMBL" id="KL584750">
    <property type="protein sequence ID" value="KEQ99299.1"/>
    <property type="molecule type" value="Genomic_DNA"/>
</dbReference>
<dbReference type="STRING" id="1043005.A0A074YT27"/>
<dbReference type="RefSeq" id="XP_013347969.1">
    <property type="nucleotide sequence ID" value="XM_013492515.1"/>
</dbReference>
<feature type="domain" description="NADH:ubiquinone oxidoreductase intermediate-associated protein 30" evidence="2">
    <location>
        <begin position="45"/>
        <end position="193"/>
    </location>
</feature>
<dbReference type="InParanoid" id="A0A074YT27"/>
<dbReference type="OMA" id="IMVRSFF"/>
<dbReference type="Proteomes" id="UP000030641">
    <property type="component" value="Unassembled WGS sequence"/>
</dbReference>
<dbReference type="PANTHER" id="PTHR13194">
    <property type="entry name" value="COMPLEX I INTERMEDIATE-ASSOCIATED PROTEIN 30"/>
    <property type="match status" value="1"/>
</dbReference>
<protein>
    <recommendedName>
        <fullName evidence="2">NADH:ubiquinone oxidoreductase intermediate-associated protein 30 domain-containing protein</fullName>
    </recommendedName>
</protein>
<evidence type="ECO:0000313" key="3">
    <source>
        <dbReference type="EMBL" id="KEQ99299.1"/>
    </source>
</evidence>
<organism evidence="3 4">
    <name type="scientific">Aureobasidium subglaciale (strain EXF-2481)</name>
    <name type="common">Aureobasidium pullulans var. subglaciale</name>
    <dbReference type="NCBI Taxonomy" id="1043005"/>
    <lineage>
        <taxon>Eukaryota</taxon>
        <taxon>Fungi</taxon>
        <taxon>Dikarya</taxon>
        <taxon>Ascomycota</taxon>
        <taxon>Pezizomycotina</taxon>
        <taxon>Dothideomycetes</taxon>
        <taxon>Dothideomycetidae</taxon>
        <taxon>Dothideales</taxon>
        <taxon>Saccotheciaceae</taxon>
        <taxon>Aureobasidium</taxon>
    </lineage>
</organism>
<proteinExistence type="inferred from homology"/>
<dbReference type="Pfam" id="PF08547">
    <property type="entry name" value="CIA30"/>
    <property type="match status" value="1"/>
</dbReference>
<dbReference type="PANTHER" id="PTHR13194:SF19">
    <property type="entry name" value="NAD(P)-BINDING ROSSMANN-FOLD SUPERFAMILY PROTEIN"/>
    <property type="match status" value="1"/>
</dbReference>
<evidence type="ECO:0000259" key="2">
    <source>
        <dbReference type="Pfam" id="PF08547"/>
    </source>
</evidence>
<evidence type="ECO:0000313" key="4">
    <source>
        <dbReference type="Proteomes" id="UP000030641"/>
    </source>
</evidence>
<comment type="similarity">
    <text evidence="1">Belongs to the CIA30 family.</text>
</comment>
<gene>
    <name evidence="3" type="ORF">AUEXF2481DRAFT_25220</name>
</gene>
<dbReference type="AlphaFoldDB" id="A0A074YT27"/>
<accession>A0A074YT27</accession>
<dbReference type="InterPro" id="IPR013857">
    <property type="entry name" value="NADH-UbQ_OxRdtase-assoc_prot30"/>
</dbReference>
<sequence length="301" mass="33811">MSTFYLPDIQPSAINTVMDKEKDQTLFGGSRSWRAEDWTASDDRSFLECHSSTGRFHGNLDIKTLGGAGFASQRTTGEDGCWDLSGYAGIVLDIAEADDKRYTFILKDELLPRNPDNGREQATISWEYDFKPCFGESGLEKGGLVFIPWSGLKPTYRGKEKEHMDPINLRTIKRISVMMRSFFGEQEGPFSLTLRSISATATSPVEPSRTEQGYATSAASSTSRWTRYTQSLKVSPCKRDVSVEWWLTPAACIIAVAHLRTRFARERTLLPTREHFASSLIVNPRVSETKQQRVALSGEWS</sequence>
<dbReference type="OrthoDB" id="426386at2759"/>
<dbReference type="GO" id="GO:0010257">
    <property type="term" value="P:NADH dehydrogenase complex assembly"/>
    <property type="evidence" value="ECO:0007669"/>
    <property type="project" value="TreeGrafter"/>
</dbReference>
<dbReference type="InterPro" id="IPR008979">
    <property type="entry name" value="Galactose-bd-like_sf"/>
</dbReference>